<protein>
    <submittedName>
        <fullName evidence="2">Uncharacterized protein</fullName>
    </submittedName>
</protein>
<feature type="compositionally biased region" description="Pro residues" evidence="1">
    <location>
        <begin position="14"/>
        <end position="23"/>
    </location>
</feature>
<sequence length="93" mass="10098">MPPRCDRTHQDDSMPPPPPPPSQLTPYERARVDMLVGIIEFSSVSRSDPGSRMSRTWLRGDGALQLISAAADDIVIVLISQMSSYVPAAVSTC</sequence>
<reference evidence="2 3" key="1">
    <citation type="journal article" date="2015" name="Proc. Natl. Acad. Sci. U.S.A.">
        <title>The resurrection genome of Boea hygrometrica: A blueprint for survival of dehydration.</title>
        <authorList>
            <person name="Xiao L."/>
            <person name="Yang G."/>
            <person name="Zhang L."/>
            <person name="Yang X."/>
            <person name="Zhao S."/>
            <person name="Ji Z."/>
            <person name="Zhou Q."/>
            <person name="Hu M."/>
            <person name="Wang Y."/>
            <person name="Chen M."/>
            <person name="Xu Y."/>
            <person name="Jin H."/>
            <person name="Xiao X."/>
            <person name="Hu G."/>
            <person name="Bao F."/>
            <person name="Hu Y."/>
            <person name="Wan P."/>
            <person name="Li L."/>
            <person name="Deng X."/>
            <person name="Kuang T."/>
            <person name="Xiang C."/>
            <person name="Zhu J.K."/>
            <person name="Oliver M.J."/>
            <person name="He Y."/>
        </authorList>
    </citation>
    <scope>NUCLEOTIDE SEQUENCE [LARGE SCALE GENOMIC DNA]</scope>
    <source>
        <strain evidence="3">cv. XS01</strain>
    </source>
</reference>
<proteinExistence type="predicted"/>
<dbReference type="AlphaFoldDB" id="A0A2Z7APQ5"/>
<organism evidence="2 3">
    <name type="scientific">Dorcoceras hygrometricum</name>
    <dbReference type="NCBI Taxonomy" id="472368"/>
    <lineage>
        <taxon>Eukaryota</taxon>
        <taxon>Viridiplantae</taxon>
        <taxon>Streptophyta</taxon>
        <taxon>Embryophyta</taxon>
        <taxon>Tracheophyta</taxon>
        <taxon>Spermatophyta</taxon>
        <taxon>Magnoliopsida</taxon>
        <taxon>eudicotyledons</taxon>
        <taxon>Gunneridae</taxon>
        <taxon>Pentapetalae</taxon>
        <taxon>asterids</taxon>
        <taxon>lamiids</taxon>
        <taxon>Lamiales</taxon>
        <taxon>Gesneriaceae</taxon>
        <taxon>Didymocarpoideae</taxon>
        <taxon>Trichosporeae</taxon>
        <taxon>Loxocarpinae</taxon>
        <taxon>Dorcoceras</taxon>
    </lineage>
</organism>
<gene>
    <name evidence="2" type="ORF">F511_18686</name>
</gene>
<accession>A0A2Z7APQ5</accession>
<keyword evidence="3" id="KW-1185">Reference proteome</keyword>
<feature type="region of interest" description="Disordered" evidence="1">
    <location>
        <begin position="1"/>
        <end position="26"/>
    </location>
</feature>
<dbReference type="Proteomes" id="UP000250235">
    <property type="component" value="Unassembled WGS sequence"/>
</dbReference>
<dbReference type="EMBL" id="KV014904">
    <property type="protein sequence ID" value="KZV21317.1"/>
    <property type="molecule type" value="Genomic_DNA"/>
</dbReference>
<evidence type="ECO:0000313" key="3">
    <source>
        <dbReference type="Proteomes" id="UP000250235"/>
    </source>
</evidence>
<evidence type="ECO:0000313" key="2">
    <source>
        <dbReference type="EMBL" id="KZV21317.1"/>
    </source>
</evidence>
<evidence type="ECO:0000256" key="1">
    <source>
        <dbReference type="SAM" id="MobiDB-lite"/>
    </source>
</evidence>
<feature type="compositionally biased region" description="Basic and acidic residues" evidence="1">
    <location>
        <begin position="1"/>
        <end position="12"/>
    </location>
</feature>
<name>A0A2Z7APQ5_9LAMI</name>